<dbReference type="InterPro" id="IPR007007">
    <property type="entry name" value="Ninjurin"/>
</dbReference>
<evidence type="ECO:0000313" key="9">
    <source>
        <dbReference type="Proteomes" id="UP000276133"/>
    </source>
</evidence>
<evidence type="ECO:0000256" key="2">
    <source>
        <dbReference type="ARBA" id="ARBA00008141"/>
    </source>
</evidence>
<proteinExistence type="inferred from homology"/>
<dbReference type="GO" id="GO:0016020">
    <property type="term" value="C:membrane"/>
    <property type="evidence" value="ECO:0007669"/>
    <property type="project" value="UniProtKB-SubCell"/>
</dbReference>
<comment type="caution">
    <text evidence="8">The sequence shown here is derived from an EMBL/GenBank/DDBJ whole genome shotgun (WGS) entry which is preliminary data.</text>
</comment>
<dbReference type="OrthoDB" id="6114058at2759"/>
<dbReference type="AlphaFoldDB" id="A0A3M7PSC0"/>
<dbReference type="Pfam" id="PF04923">
    <property type="entry name" value="Ninjurin"/>
    <property type="match status" value="1"/>
</dbReference>
<keyword evidence="6 7" id="KW-0472">Membrane</keyword>
<dbReference type="PANTHER" id="PTHR12316:SF17">
    <property type="entry name" value="NINJURIN C, ISOFORM D"/>
    <property type="match status" value="1"/>
</dbReference>
<comment type="similarity">
    <text evidence="2">Belongs to the ninjurin family.</text>
</comment>
<feature type="transmembrane region" description="Helical" evidence="7">
    <location>
        <begin position="181"/>
        <end position="199"/>
    </location>
</feature>
<protein>
    <submittedName>
        <fullName evidence="8">Ninjurin-1-like isoform X1</fullName>
    </submittedName>
</protein>
<reference evidence="8 9" key="1">
    <citation type="journal article" date="2018" name="Sci. Rep.">
        <title>Genomic signatures of local adaptation to the degree of environmental predictability in rotifers.</title>
        <authorList>
            <person name="Franch-Gras L."/>
            <person name="Hahn C."/>
            <person name="Garcia-Roger E.M."/>
            <person name="Carmona M.J."/>
            <person name="Serra M."/>
            <person name="Gomez A."/>
        </authorList>
    </citation>
    <scope>NUCLEOTIDE SEQUENCE [LARGE SCALE GENOMIC DNA]</scope>
    <source>
        <strain evidence="8">HYR1</strain>
    </source>
</reference>
<dbReference type="EMBL" id="REGN01009113">
    <property type="protein sequence ID" value="RNA01930.1"/>
    <property type="molecule type" value="Genomic_DNA"/>
</dbReference>
<accession>A0A3M7PSC0</accession>
<keyword evidence="3 7" id="KW-0812">Transmembrane</keyword>
<evidence type="ECO:0000256" key="3">
    <source>
        <dbReference type="ARBA" id="ARBA00022692"/>
    </source>
</evidence>
<dbReference type="Proteomes" id="UP000276133">
    <property type="component" value="Unassembled WGS sequence"/>
</dbReference>
<evidence type="ECO:0000256" key="7">
    <source>
        <dbReference type="SAM" id="Phobius"/>
    </source>
</evidence>
<evidence type="ECO:0000256" key="1">
    <source>
        <dbReference type="ARBA" id="ARBA00004141"/>
    </source>
</evidence>
<feature type="transmembrane region" description="Helical" evidence="7">
    <location>
        <begin position="134"/>
        <end position="161"/>
    </location>
</feature>
<keyword evidence="4" id="KW-0130">Cell adhesion</keyword>
<evidence type="ECO:0000256" key="6">
    <source>
        <dbReference type="ARBA" id="ARBA00023136"/>
    </source>
</evidence>
<gene>
    <name evidence="8" type="ORF">BpHYR1_001863</name>
</gene>
<evidence type="ECO:0000256" key="4">
    <source>
        <dbReference type="ARBA" id="ARBA00022889"/>
    </source>
</evidence>
<dbReference type="GO" id="GO:0007155">
    <property type="term" value="P:cell adhesion"/>
    <property type="evidence" value="ECO:0007669"/>
    <property type="project" value="UniProtKB-KW"/>
</dbReference>
<keyword evidence="9" id="KW-1185">Reference proteome</keyword>
<organism evidence="8 9">
    <name type="scientific">Brachionus plicatilis</name>
    <name type="common">Marine rotifer</name>
    <name type="synonym">Brachionus muelleri</name>
    <dbReference type="NCBI Taxonomy" id="10195"/>
    <lineage>
        <taxon>Eukaryota</taxon>
        <taxon>Metazoa</taxon>
        <taxon>Spiralia</taxon>
        <taxon>Gnathifera</taxon>
        <taxon>Rotifera</taxon>
        <taxon>Eurotatoria</taxon>
        <taxon>Monogononta</taxon>
        <taxon>Pseudotrocha</taxon>
        <taxon>Ploima</taxon>
        <taxon>Brachionidae</taxon>
        <taxon>Brachionus</taxon>
    </lineage>
</organism>
<dbReference type="GO" id="GO:0042246">
    <property type="term" value="P:tissue regeneration"/>
    <property type="evidence" value="ECO:0007669"/>
    <property type="project" value="InterPro"/>
</dbReference>
<name>A0A3M7PSC0_BRAPC</name>
<evidence type="ECO:0000313" key="8">
    <source>
        <dbReference type="EMBL" id="RNA01930.1"/>
    </source>
</evidence>
<sequence>MKNFLIPFEIGKSENFFEIKNESSRTIFFHHFFLKFIMSGIVPSKIQKAFYAMNENIRKSTAETDESDYQIQRVEQQRFIKVKKMDIDALISLFDSYATKKTYATGFFNLAMIANNFVQLKDIIDLGQTRKLDILNIIILLFVILSLVLQIVVGVVLIYLAKTNEFIDKEKRDQLIKRNNAVTFLPTLIPRFIFSFLFTKKQKSQKSIIELINAILFKTNRGKQLLDMLCQNL</sequence>
<keyword evidence="5 7" id="KW-1133">Transmembrane helix</keyword>
<dbReference type="PANTHER" id="PTHR12316">
    <property type="entry name" value="NINJURIN-RELATED"/>
    <property type="match status" value="1"/>
</dbReference>
<comment type="subcellular location">
    <subcellularLocation>
        <location evidence="1">Membrane</location>
        <topology evidence="1">Multi-pass membrane protein</topology>
    </subcellularLocation>
</comment>
<evidence type="ECO:0000256" key="5">
    <source>
        <dbReference type="ARBA" id="ARBA00022989"/>
    </source>
</evidence>